<dbReference type="NCBIfam" id="TIGR00446">
    <property type="entry name" value="nop2p"/>
    <property type="match status" value="1"/>
</dbReference>
<keyword evidence="6 7" id="KW-0694">RNA-binding</keyword>
<dbReference type="OrthoDB" id="9810297at2"/>
<comment type="similarity">
    <text evidence="1 7">Belongs to the class I-like SAM-binding methyltransferase superfamily. RsmB/NOP family.</text>
</comment>
<reference evidence="10" key="1">
    <citation type="submission" date="2016-11" db="EMBL/GenBank/DDBJ databases">
        <authorList>
            <person name="Varghese N."/>
            <person name="Submissions S."/>
        </authorList>
    </citation>
    <scope>NUCLEOTIDE SEQUENCE [LARGE SCALE GENOMIC DNA]</scope>
    <source>
        <strain evidence="10">DSM 17957</strain>
    </source>
</reference>
<dbReference type="InterPro" id="IPR001678">
    <property type="entry name" value="MeTrfase_RsmB-F_NOP2_dom"/>
</dbReference>
<keyword evidence="5 7" id="KW-0949">S-adenosyl-L-methionine</keyword>
<dbReference type="PRINTS" id="PR02008">
    <property type="entry name" value="RCMTFAMILY"/>
</dbReference>
<sequence>MRLPEQFLYKMKKFLQDEYEAFLASYQEPKTQGIRINTLKISVEEFLKISPFKLDPVPWCKEGFYYQEEDRPGKHPYYHAGLYYIQEPSAMIPAEILSPMAGERILDACAAPGGKTIQIANKMNGMGILVSNEINLNRVKALIRNVELFGVANAVVTNVPAERLLDYFESYFDKILVDAPCSGEGMFRKDESMIKSWEKQGPEYYVPIQAEILDAASKMLRKGGGVVYSTCTFSAEENEEVVETFLQTHKDFQLKSIDNFPDQYIYGESISKNINKYGNLSMRLWPHRIKGEGHFAAYLEKDNGKNFVQADSQYQKGVAVPKEFQEFVEKNLNISYGGPFEMHGEQLYQVPKGLPVLKGLKILRSGLLLGSLRKQRFEPSQAMAMTLKKTDARRVVDFSSNSPEVIKYLKGETLHIDGEKGWTLVCVDGFPLGWAKQTGDLLKNEYPVAWRRLD</sequence>
<dbReference type="PANTHER" id="PTHR22807">
    <property type="entry name" value="NOP2 YEAST -RELATED NOL1/NOP2/FMU SUN DOMAIN-CONTAINING"/>
    <property type="match status" value="1"/>
</dbReference>
<organism evidence="9 10">
    <name type="scientific">Geosporobacter subterraneus DSM 17957</name>
    <dbReference type="NCBI Taxonomy" id="1121919"/>
    <lineage>
        <taxon>Bacteria</taxon>
        <taxon>Bacillati</taxon>
        <taxon>Bacillota</taxon>
        <taxon>Clostridia</taxon>
        <taxon>Peptostreptococcales</taxon>
        <taxon>Thermotaleaceae</taxon>
        <taxon>Geosporobacter</taxon>
    </lineage>
</organism>
<keyword evidence="3 7" id="KW-0489">Methyltransferase</keyword>
<evidence type="ECO:0000256" key="7">
    <source>
        <dbReference type="PROSITE-ProRule" id="PRU01023"/>
    </source>
</evidence>
<keyword evidence="10" id="KW-1185">Reference proteome</keyword>
<dbReference type="Gene3D" id="3.40.50.150">
    <property type="entry name" value="Vaccinia Virus protein VP39"/>
    <property type="match status" value="1"/>
</dbReference>
<dbReference type="AlphaFoldDB" id="A0A1M6G973"/>
<accession>A0A1M6G973</accession>
<dbReference type="Proteomes" id="UP000184536">
    <property type="component" value="Unassembled WGS sequence"/>
</dbReference>
<proteinExistence type="inferred from homology"/>
<feature type="binding site" evidence="7">
    <location>
        <position position="133"/>
    </location>
    <ligand>
        <name>S-adenosyl-L-methionine</name>
        <dbReference type="ChEBI" id="CHEBI:59789"/>
    </ligand>
</feature>
<dbReference type="STRING" id="1121919.SAMN02745975_01217"/>
<dbReference type="Gene3D" id="2.30.130.60">
    <property type="match status" value="1"/>
</dbReference>
<dbReference type="Pfam" id="PF01189">
    <property type="entry name" value="Methyltr_RsmB-F"/>
    <property type="match status" value="1"/>
</dbReference>
<dbReference type="InterPro" id="IPR027391">
    <property type="entry name" value="Nol1_Nop2_Fmu_2"/>
</dbReference>
<evidence type="ECO:0000256" key="1">
    <source>
        <dbReference type="ARBA" id="ARBA00007494"/>
    </source>
</evidence>
<dbReference type="SUPFAM" id="SSF53335">
    <property type="entry name" value="S-adenosyl-L-methionine-dependent methyltransferases"/>
    <property type="match status" value="1"/>
</dbReference>
<evidence type="ECO:0000256" key="5">
    <source>
        <dbReference type="ARBA" id="ARBA00022691"/>
    </source>
</evidence>
<evidence type="ECO:0000256" key="6">
    <source>
        <dbReference type="ARBA" id="ARBA00022884"/>
    </source>
</evidence>
<evidence type="ECO:0000313" key="9">
    <source>
        <dbReference type="EMBL" id="SHJ06387.1"/>
    </source>
</evidence>
<feature type="active site" description="Nucleophile" evidence="7">
    <location>
        <position position="231"/>
    </location>
</feature>
<dbReference type="InterPro" id="IPR011023">
    <property type="entry name" value="Nop2p"/>
</dbReference>
<dbReference type="InterPro" id="IPR031341">
    <property type="entry name" value="Methyltr_RsmF_N"/>
</dbReference>
<evidence type="ECO:0000256" key="4">
    <source>
        <dbReference type="ARBA" id="ARBA00022679"/>
    </source>
</evidence>
<dbReference type="PROSITE" id="PS51686">
    <property type="entry name" value="SAM_MT_RSMB_NOP"/>
    <property type="match status" value="1"/>
</dbReference>
<feature type="binding site" evidence="7">
    <location>
        <position position="178"/>
    </location>
    <ligand>
        <name>S-adenosyl-L-methionine</name>
        <dbReference type="ChEBI" id="CHEBI:59789"/>
    </ligand>
</feature>
<dbReference type="Pfam" id="PF13636">
    <property type="entry name" value="Methyltranf_PUA"/>
    <property type="match status" value="1"/>
</dbReference>
<dbReference type="InterPro" id="IPR029063">
    <property type="entry name" value="SAM-dependent_MTases_sf"/>
</dbReference>
<evidence type="ECO:0000259" key="8">
    <source>
        <dbReference type="PROSITE" id="PS51686"/>
    </source>
</evidence>
<keyword evidence="4 7" id="KW-0808">Transferase</keyword>
<evidence type="ECO:0000313" key="10">
    <source>
        <dbReference type="Proteomes" id="UP000184536"/>
    </source>
</evidence>
<dbReference type="CDD" id="cd02440">
    <property type="entry name" value="AdoMet_MTases"/>
    <property type="match status" value="1"/>
</dbReference>
<dbReference type="EMBL" id="FQZV01000013">
    <property type="protein sequence ID" value="SHJ06387.1"/>
    <property type="molecule type" value="Genomic_DNA"/>
</dbReference>
<dbReference type="Pfam" id="PF17125">
    <property type="entry name" value="Methyltr_RsmF_N"/>
    <property type="match status" value="1"/>
</dbReference>
<name>A0A1M6G973_9FIRM</name>
<dbReference type="Pfam" id="PF17126">
    <property type="entry name" value="RsmF_methylt_CI"/>
    <property type="match status" value="1"/>
</dbReference>
<comment type="caution">
    <text evidence="7">Lacks conserved residue(s) required for the propagation of feature annotation.</text>
</comment>
<gene>
    <name evidence="9" type="ORF">SAMN02745975_01217</name>
</gene>
<dbReference type="GO" id="GO:0001510">
    <property type="term" value="P:RNA methylation"/>
    <property type="evidence" value="ECO:0007669"/>
    <property type="project" value="InterPro"/>
</dbReference>
<dbReference type="GO" id="GO:0006396">
    <property type="term" value="P:RNA processing"/>
    <property type="evidence" value="ECO:0007669"/>
    <property type="project" value="InterPro"/>
</dbReference>
<dbReference type="Gene3D" id="3.30.70.1170">
    <property type="entry name" value="Sun protein, domain 3"/>
    <property type="match status" value="1"/>
</dbReference>
<dbReference type="GO" id="GO:0003723">
    <property type="term" value="F:RNA binding"/>
    <property type="evidence" value="ECO:0007669"/>
    <property type="project" value="UniProtKB-UniRule"/>
</dbReference>
<dbReference type="InterPro" id="IPR031340">
    <property type="entry name" value="RsmF_methylt_CI"/>
</dbReference>
<dbReference type="PANTHER" id="PTHR22807:SF30">
    <property type="entry name" value="28S RRNA (CYTOSINE(4447)-C(5))-METHYLTRANSFERASE-RELATED"/>
    <property type="match status" value="1"/>
</dbReference>
<dbReference type="InterPro" id="IPR023267">
    <property type="entry name" value="RCMT"/>
</dbReference>
<evidence type="ECO:0000256" key="2">
    <source>
        <dbReference type="ARBA" id="ARBA00022490"/>
    </source>
</evidence>
<feature type="binding site" evidence="7">
    <location>
        <begin position="109"/>
        <end position="115"/>
    </location>
    <ligand>
        <name>S-adenosyl-L-methionine</name>
        <dbReference type="ChEBI" id="CHEBI:59789"/>
    </ligand>
</feature>
<dbReference type="InterPro" id="IPR018314">
    <property type="entry name" value="RsmB/NOL1/NOP2-like_CS"/>
</dbReference>
<dbReference type="GO" id="GO:0008173">
    <property type="term" value="F:RNA methyltransferase activity"/>
    <property type="evidence" value="ECO:0007669"/>
    <property type="project" value="InterPro"/>
</dbReference>
<dbReference type="PROSITE" id="PS01153">
    <property type="entry name" value="NOL1_NOP2_SUN"/>
    <property type="match status" value="1"/>
</dbReference>
<evidence type="ECO:0000256" key="3">
    <source>
        <dbReference type="ARBA" id="ARBA00022603"/>
    </source>
</evidence>
<dbReference type="InterPro" id="IPR049560">
    <property type="entry name" value="MeTrfase_RsmB-F_NOP2_cat"/>
</dbReference>
<keyword evidence="2" id="KW-0963">Cytoplasm</keyword>
<protein>
    <submittedName>
        <fullName evidence="9">NOL1/NOP2/sun family putative RNA methylase</fullName>
    </submittedName>
</protein>
<dbReference type="CDD" id="cd21147">
    <property type="entry name" value="RsmF_methylt_CTD1"/>
    <property type="match status" value="1"/>
</dbReference>
<feature type="domain" description="SAM-dependent MTase RsmB/NOP-type" evidence="8">
    <location>
        <begin position="22"/>
        <end position="302"/>
    </location>
</feature>
<dbReference type="RefSeq" id="WP_110940455.1">
    <property type="nucleotide sequence ID" value="NZ_FQZV01000013.1"/>
</dbReference>
<dbReference type="GO" id="GO:0008757">
    <property type="term" value="F:S-adenosylmethionine-dependent methyltransferase activity"/>
    <property type="evidence" value="ECO:0007669"/>
    <property type="project" value="InterPro"/>
</dbReference>